<accession>A0A6B2KR14</accession>
<dbReference type="Proteomes" id="UP000482578">
    <property type="component" value="Unassembled WGS sequence"/>
</dbReference>
<dbReference type="GO" id="GO:0008270">
    <property type="term" value="F:zinc ion binding"/>
    <property type="evidence" value="ECO:0007669"/>
    <property type="project" value="InterPro"/>
</dbReference>
<evidence type="ECO:0000256" key="2">
    <source>
        <dbReference type="ARBA" id="ARBA00007581"/>
    </source>
</evidence>
<dbReference type="InterPro" id="IPR004183">
    <property type="entry name" value="Xdiol_dOase_suB"/>
</dbReference>
<dbReference type="GO" id="GO:0016702">
    <property type="term" value="F:oxidoreductase activity, acting on single donors with incorporation of molecular oxygen, incorporation of two atoms of oxygen"/>
    <property type="evidence" value="ECO:0007669"/>
    <property type="project" value="UniProtKB-ARBA"/>
</dbReference>
<evidence type="ECO:0000256" key="4">
    <source>
        <dbReference type="ARBA" id="ARBA00022833"/>
    </source>
</evidence>
<dbReference type="AlphaFoldDB" id="A0A6B2KR14"/>
<evidence type="ECO:0000256" key="5">
    <source>
        <dbReference type="ARBA" id="ARBA00023002"/>
    </source>
</evidence>
<name>A0A6B2KR14_9NEIS</name>
<dbReference type="PANTHER" id="PTHR30096:SF0">
    <property type="entry name" value="4,5-DOPA DIOXYGENASE EXTRADIOL-LIKE PROTEIN"/>
    <property type="match status" value="1"/>
</dbReference>
<evidence type="ECO:0000313" key="7">
    <source>
        <dbReference type="EMBL" id="NDV12598.1"/>
    </source>
</evidence>
<keyword evidence="8" id="KW-1185">Reference proteome</keyword>
<dbReference type="GO" id="GO:0008198">
    <property type="term" value="F:ferrous iron binding"/>
    <property type="evidence" value="ECO:0007669"/>
    <property type="project" value="InterPro"/>
</dbReference>
<dbReference type="Gene3D" id="3.40.830.10">
    <property type="entry name" value="LigB-like"/>
    <property type="match status" value="1"/>
</dbReference>
<comment type="cofactor">
    <cofactor evidence="1">
        <name>Zn(2+)</name>
        <dbReference type="ChEBI" id="CHEBI:29105"/>
    </cofactor>
</comment>
<comment type="similarity">
    <text evidence="2">Belongs to the DODA-type extradiol aromatic ring-opening dioxygenase family.</text>
</comment>
<dbReference type="SUPFAM" id="SSF53213">
    <property type="entry name" value="LigB-like"/>
    <property type="match status" value="1"/>
</dbReference>
<keyword evidence="7" id="KW-0223">Dioxygenase</keyword>
<dbReference type="Pfam" id="PF02900">
    <property type="entry name" value="LigB"/>
    <property type="match status" value="1"/>
</dbReference>
<dbReference type="EMBL" id="JAAGAA010000005">
    <property type="protein sequence ID" value="NDV12598.1"/>
    <property type="molecule type" value="Genomic_DNA"/>
</dbReference>
<evidence type="ECO:0000256" key="1">
    <source>
        <dbReference type="ARBA" id="ARBA00001947"/>
    </source>
</evidence>
<sequence>MRLPTLFVSHGAPTLALEEGPDAAMLASLPATLGPVRAVLVVCAHWQAAAPVVSATPSPATLHDFYGFPAPLYQLAYPAQGSAWLAAEVEVALATAGLACGRDDRRGIDHGVWVPLMKLWPAADVPLVTLALPRGASVAELIALGAALSALPDEGVLVLGSGGYVHNLSALSVDGAAPPAWACAFEAWLDDALLSGDRQRLSGWAEHAPFAMHAHPSSEHLAPLFVALGAAGEGAHARKLFDGWRYGALSMAAFSFAAPPAGACNAL</sequence>
<evidence type="ECO:0000256" key="3">
    <source>
        <dbReference type="ARBA" id="ARBA00022723"/>
    </source>
</evidence>
<dbReference type="PIRSF" id="PIRSF006157">
    <property type="entry name" value="Doxgns_DODA"/>
    <property type="match status" value="1"/>
</dbReference>
<evidence type="ECO:0000259" key="6">
    <source>
        <dbReference type="Pfam" id="PF02900"/>
    </source>
</evidence>
<dbReference type="InterPro" id="IPR014436">
    <property type="entry name" value="Extradiol_dOase_DODA"/>
</dbReference>
<keyword evidence="4" id="KW-0862">Zinc</keyword>
<reference evidence="7 8" key="1">
    <citation type="submission" date="2020-02" db="EMBL/GenBank/DDBJ databases">
        <authorList>
            <person name="Yang Z."/>
        </authorList>
    </citation>
    <scope>NUCLEOTIDE SEQUENCE [LARGE SCALE GENOMIC DNA]</scope>
    <source>
        <strain evidence="7 8">HX-7-9</strain>
    </source>
</reference>
<gene>
    <name evidence="7" type="ORF">GZH52_07270</name>
</gene>
<keyword evidence="5" id="KW-0560">Oxidoreductase</keyword>
<comment type="caution">
    <text evidence="7">The sequence shown here is derived from an EMBL/GenBank/DDBJ whole genome shotgun (WGS) entry which is preliminary data.</text>
</comment>
<evidence type="ECO:0000313" key="8">
    <source>
        <dbReference type="Proteomes" id="UP000482578"/>
    </source>
</evidence>
<dbReference type="PANTHER" id="PTHR30096">
    <property type="entry name" value="4,5-DOPA DIOXYGENASE EXTRADIOL-LIKE PROTEIN"/>
    <property type="match status" value="1"/>
</dbReference>
<keyword evidence="3" id="KW-0479">Metal-binding</keyword>
<dbReference type="RefSeq" id="WP_163315822.1">
    <property type="nucleotide sequence ID" value="NZ_JAAGAA010000005.1"/>
</dbReference>
<protein>
    <submittedName>
        <fullName evidence="7">Dioxygenase</fullName>
    </submittedName>
</protein>
<feature type="domain" description="Extradiol ring-cleavage dioxygenase class III enzyme subunit B" evidence="6">
    <location>
        <begin position="35"/>
        <end position="237"/>
    </location>
</feature>
<organism evidence="7 8">
    <name type="scientific">Crenobacter caeni</name>
    <dbReference type="NCBI Taxonomy" id="2705474"/>
    <lineage>
        <taxon>Bacteria</taxon>
        <taxon>Pseudomonadati</taxon>
        <taxon>Pseudomonadota</taxon>
        <taxon>Betaproteobacteria</taxon>
        <taxon>Neisseriales</taxon>
        <taxon>Neisseriaceae</taxon>
        <taxon>Crenobacter</taxon>
    </lineage>
</organism>
<proteinExistence type="inferred from homology"/>
<dbReference type="CDD" id="cd07363">
    <property type="entry name" value="45_DOPA_Dioxygenase"/>
    <property type="match status" value="1"/>
</dbReference>